<protein>
    <submittedName>
        <fullName evidence="2">Uncharacterized protein</fullName>
    </submittedName>
</protein>
<keyword evidence="1" id="KW-1133">Transmembrane helix</keyword>
<feature type="non-terminal residue" evidence="2">
    <location>
        <position position="266"/>
    </location>
</feature>
<comment type="caution">
    <text evidence="2">The sequence shown here is derived from an EMBL/GenBank/DDBJ whole genome shotgun (WGS) entry which is preliminary data.</text>
</comment>
<feature type="non-terminal residue" evidence="2">
    <location>
        <position position="1"/>
    </location>
</feature>
<name>X0VH76_9ZZZZ</name>
<proteinExistence type="predicted"/>
<evidence type="ECO:0000313" key="2">
    <source>
        <dbReference type="EMBL" id="GAF99895.1"/>
    </source>
</evidence>
<accession>X0VH76</accession>
<dbReference type="EMBL" id="BARS01026269">
    <property type="protein sequence ID" value="GAF99895.1"/>
    <property type="molecule type" value="Genomic_DNA"/>
</dbReference>
<evidence type="ECO:0000256" key="1">
    <source>
        <dbReference type="SAM" id="Phobius"/>
    </source>
</evidence>
<sequence>EFAGLPTDPSYSYLVSARYLGIDYYSSGPVVFGPDEMRKSVEVPVCEKTASDEAIRVMLARAVIYIEEESLSITEAFHFANDGDRTYVGSAEASADGRRGTLVFTLPEGATDFEAPPALMQGYVFLDDNRFADTLPFPPGESQLVYSYKLAMPGSKDFALHLQTNYPTDIFNVMMEDEDIEVASDQLRLEGPVEADTGQQFLHLKGENLPPGVTVDIFLSGLSGGGSSASSIVWIIVAVLILGIIVYLLKMKRARSVTSTPLSGGG</sequence>
<dbReference type="AlphaFoldDB" id="X0VH76"/>
<reference evidence="2" key="1">
    <citation type="journal article" date="2014" name="Front. Microbiol.">
        <title>High frequency of phylogenetically diverse reductive dehalogenase-homologous genes in deep subseafloor sedimentary metagenomes.</title>
        <authorList>
            <person name="Kawai M."/>
            <person name="Futagami T."/>
            <person name="Toyoda A."/>
            <person name="Takaki Y."/>
            <person name="Nishi S."/>
            <person name="Hori S."/>
            <person name="Arai W."/>
            <person name="Tsubouchi T."/>
            <person name="Morono Y."/>
            <person name="Uchiyama I."/>
            <person name="Ito T."/>
            <person name="Fujiyama A."/>
            <person name="Inagaki F."/>
            <person name="Takami H."/>
        </authorList>
    </citation>
    <scope>NUCLEOTIDE SEQUENCE</scope>
    <source>
        <strain evidence="2">Expedition CK06-06</strain>
    </source>
</reference>
<keyword evidence="1" id="KW-0812">Transmembrane</keyword>
<organism evidence="2">
    <name type="scientific">marine sediment metagenome</name>
    <dbReference type="NCBI Taxonomy" id="412755"/>
    <lineage>
        <taxon>unclassified sequences</taxon>
        <taxon>metagenomes</taxon>
        <taxon>ecological metagenomes</taxon>
    </lineage>
</organism>
<keyword evidence="1" id="KW-0472">Membrane</keyword>
<feature type="transmembrane region" description="Helical" evidence="1">
    <location>
        <begin position="232"/>
        <end position="249"/>
    </location>
</feature>
<gene>
    <name evidence="2" type="ORF">S01H1_41416</name>
</gene>